<dbReference type="AlphaFoldDB" id="A0AAD9DJ24"/>
<reference evidence="1" key="1">
    <citation type="submission" date="2023-06" db="EMBL/GenBank/DDBJ databases">
        <title>Survivors Of The Sea: Transcriptome response of Skeletonema marinoi to long-term dormancy.</title>
        <authorList>
            <person name="Pinder M.I.M."/>
            <person name="Kourtchenko O."/>
            <person name="Robertson E.K."/>
            <person name="Larsson T."/>
            <person name="Maumus F."/>
            <person name="Osuna-Cruz C.M."/>
            <person name="Vancaester E."/>
            <person name="Stenow R."/>
            <person name="Vandepoele K."/>
            <person name="Ploug H."/>
            <person name="Bruchert V."/>
            <person name="Godhe A."/>
            <person name="Topel M."/>
        </authorList>
    </citation>
    <scope>NUCLEOTIDE SEQUENCE</scope>
    <source>
        <strain evidence="1">R05AC</strain>
    </source>
</reference>
<name>A0AAD9DJ24_9STRA</name>
<protein>
    <submittedName>
        <fullName evidence="1">Uncharacterized protein</fullName>
    </submittedName>
</protein>
<comment type="caution">
    <text evidence="1">The sequence shown here is derived from an EMBL/GenBank/DDBJ whole genome shotgun (WGS) entry which is preliminary data.</text>
</comment>
<proteinExistence type="predicted"/>
<organism evidence="1 2">
    <name type="scientific">Skeletonema marinoi</name>
    <dbReference type="NCBI Taxonomy" id="267567"/>
    <lineage>
        <taxon>Eukaryota</taxon>
        <taxon>Sar</taxon>
        <taxon>Stramenopiles</taxon>
        <taxon>Ochrophyta</taxon>
        <taxon>Bacillariophyta</taxon>
        <taxon>Coscinodiscophyceae</taxon>
        <taxon>Thalassiosirophycidae</taxon>
        <taxon>Thalassiosirales</taxon>
        <taxon>Skeletonemataceae</taxon>
        <taxon>Skeletonema</taxon>
        <taxon>Skeletonema marinoi-dohrnii complex</taxon>
    </lineage>
</organism>
<keyword evidence="2" id="KW-1185">Reference proteome</keyword>
<gene>
    <name evidence="1" type="ORF">QTG54_001952</name>
</gene>
<dbReference type="Proteomes" id="UP001224775">
    <property type="component" value="Unassembled WGS sequence"/>
</dbReference>
<accession>A0AAD9DJ24</accession>
<sequence length="86" mass="9731">MSLGFNPMNMIKLIMNSKKMMKDFNVSSWNTKGEGLLQGGWILFDTDGIPRAAFQEDAKKRIPIDKIIEEAKMMSVSKSNIMKCEA</sequence>
<evidence type="ECO:0000313" key="2">
    <source>
        <dbReference type="Proteomes" id="UP001224775"/>
    </source>
</evidence>
<evidence type="ECO:0000313" key="1">
    <source>
        <dbReference type="EMBL" id="KAK1747989.1"/>
    </source>
</evidence>
<dbReference type="EMBL" id="JATAAI010000002">
    <property type="protein sequence ID" value="KAK1747989.1"/>
    <property type="molecule type" value="Genomic_DNA"/>
</dbReference>